<reference evidence="4 5" key="1">
    <citation type="submission" date="2017-09" db="EMBL/GenBank/DDBJ databases">
        <title>Large-scale bioinformatics analysis of Bacillus genomes uncovers conserved roles of natural products in bacterial physiology.</title>
        <authorList>
            <consortium name="Agbiome Team Llc"/>
            <person name="Bleich R.M."/>
            <person name="Grubbs K.J."/>
            <person name="Santa Maria K.C."/>
            <person name="Allen S.E."/>
            <person name="Farag S."/>
            <person name="Shank E.A."/>
            <person name="Bowers A."/>
        </authorList>
    </citation>
    <scope>NUCLEOTIDE SEQUENCE [LARGE SCALE GENOMIC DNA]</scope>
    <source>
        <strain evidence="4 5">AFS025165</strain>
    </source>
</reference>
<dbReference type="RefSeq" id="WP_098289241.1">
    <property type="nucleotide sequence ID" value="NZ_NTQT01000045.1"/>
</dbReference>
<accession>A0A2B2SHN6</accession>
<dbReference type="AlphaFoldDB" id="A0A2B2SHN6"/>
<dbReference type="InterPro" id="IPR053162">
    <property type="entry name" value="DnaD"/>
</dbReference>
<dbReference type="NCBIfam" id="TIGR01446">
    <property type="entry name" value="DnaD_dom"/>
    <property type="match status" value="1"/>
</dbReference>
<evidence type="ECO:0000256" key="2">
    <source>
        <dbReference type="SAM" id="MobiDB-lite"/>
    </source>
</evidence>
<evidence type="ECO:0000256" key="1">
    <source>
        <dbReference type="ARBA" id="ARBA00093462"/>
    </source>
</evidence>
<dbReference type="Pfam" id="PF07261">
    <property type="entry name" value="DnaB_2"/>
    <property type="match status" value="1"/>
</dbReference>
<dbReference type="PANTHER" id="PTHR37293:SF9">
    <property type="entry name" value="PHI ETA ORF 22-LIKE PROTEIN"/>
    <property type="match status" value="1"/>
</dbReference>
<dbReference type="Gene3D" id="1.10.10.630">
    <property type="entry name" value="DnaD domain-like"/>
    <property type="match status" value="1"/>
</dbReference>
<organism evidence="4 5">
    <name type="scientific">Bacillus cereus</name>
    <dbReference type="NCBI Taxonomy" id="1396"/>
    <lineage>
        <taxon>Bacteria</taxon>
        <taxon>Bacillati</taxon>
        <taxon>Bacillota</taxon>
        <taxon>Bacilli</taxon>
        <taxon>Bacillales</taxon>
        <taxon>Bacillaceae</taxon>
        <taxon>Bacillus</taxon>
        <taxon>Bacillus cereus group</taxon>
    </lineage>
</organism>
<evidence type="ECO:0000313" key="5">
    <source>
        <dbReference type="Proteomes" id="UP000220226"/>
    </source>
</evidence>
<dbReference type="PANTHER" id="PTHR37293">
    <property type="entry name" value="PHAGE REPLICATION PROTEIN-RELATED"/>
    <property type="match status" value="1"/>
</dbReference>
<sequence>MGIFRVKKDNNYSVINNTGLKDKTLSWKAKGILAYALTLPDDWTFHISELAQHAKDGEDSLRTGINELKKAGYVKRYPVRDEKTKKITSWETEIHETPHREKPLVEKPHMEYPEVEKPLMENPTLLSTKELSTEIPSTNLTNDDVDKHPLIDVEFQKSYNYLLQNNIPLSETAMQNLGEFSDVLGSQIIMEAVDRAVDQNAKRWKYISGILFNWQKSNVKTIADVIKLDEDYKNQIGGVGGNATRRARTGRGYGTSRSYEEENASRERNMPSFIKRV</sequence>
<comment type="similarity">
    <text evidence="1">Belongs to the DnaB/DnaD family.</text>
</comment>
<dbReference type="InterPro" id="IPR006343">
    <property type="entry name" value="DnaB/C_C"/>
</dbReference>
<proteinExistence type="inferred from homology"/>
<evidence type="ECO:0000259" key="3">
    <source>
        <dbReference type="Pfam" id="PF07261"/>
    </source>
</evidence>
<dbReference type="Proteomes" id="UP000220226">
    <property type="component" value="Unassembled WGS sequence"/>
</dbReference>
<feature type="compositionally biased region" description="Basic and acidic residues" evidence="2">
    <location>
        <begin position="258"/>
        <end position="269"/>
    </location>
</feature>
<name>A0A2B2SHN6_BACCE</name>
<dbReference type="InterPro" id="IPR034829">
    <property type="entry name" value="DnaD-like_sf"/>
</dbReference>
<feature type="region of interest" description="Disordered" evidence="2">
    <location>
        <begin position="241"/>
        <end position="277"/>
    </location>
</feature>
<feature type="domain" description="DnaB/C C-terminal" evidence="3">
    <location>
        <begin position="168"/>
        <end position="227"/>
    </location>
</feature>
<evidence type="ECO:0000313" key="4">
    <source>
        <dbReference type="EMBL" id="PFC69916.1"/>
    </source>
</evidence>
<dbReference type="EMBL" id="NTQT01000045">
    <property type="protein sequence ID" value="PFC69916.1"/>
    <property type="molecule type" value="Genomic_DNA"/>
</dbReference>
<gene>
    <name evidence="4" type="ORF">CN290_28460</name>
</gene>
<protein>
    <submittedName>
        <fullName evidence="4">DNA-binding protein</fullName>
    </submittedName>
</protein>
<comment type="caution">
    <text evidence="4">The sequence shown here is derived from an EMBL/GenBank/DDBJ whole genome shotgun (WGS) entry which is preliminary data.</text>
</comment>
<keyword evidence="4" id="KW-0238">DNA-binding</keyword>
<dbReference type="SUPFAM" id="SSF158499">
    <property type="entry name" value="DnaD domain-like"/>
    <property type="match status" value="1"/>
</dbReference>
<dbReference type="GO" id="GO:0003677">
    <property type="term" value="F:DNA binding"/>
    <property type="evidence" value="ECO:0007669"/>
    <property type="project" value="UniProtKB-KW"/>
</dbReference>